<feature type="transmembrane region" description="Helical" evidence="2">
    <location>
        <begin position="181"/>
        <end position="206"/>
    </location>
</feature>
<dbReference type="OrthoDB" id="10400398at2759"/>
<keyword evidence="2" id="KW-0472">Membrane</keyword>
<feature type="transmembrane region" description="Helical" evidence="2">
    <location>
        <begin position="284"/>
        <end position="303"/>
    </location>
</feature>
<dbReference type="Proteomes" id="UP000267251">
    <property type="component" value="Unassembled WGS sequence"/>
</dbReference>
<gene>
    <name evidence="3" type="ORF">BJ684DRAFT_19882</name>
</gene>
<dbReference type="EMBL" id="KZ987972">
    <property type="protein sequence ID" value="RKP13648.1"/>
    <property type="molecule type" value="Genomic_DNA"/>
</dbReference>
<feature type="transmembrane region" description="Helical" evidence="2">
    <location>
        <begin position="156"/>
        <end position="175"/>
    </location>
</feature>
<feature type="transmembrane region" description="Helical" evidence="2">
    <location>
        <begin position="36"/>
        <end position="55"/>
    </location>
</feature>
<sequence length="410" mass="45473">MYHPNDPLYLPDNPDMTPCRWNLNIRDCRESQVYVVGYYIITVACALGLMANAALFMRNSLYMYLLRPTSRWPPLLSLSLAYALSVIFMGIHAILLLVDVNSPYWVRELMRSIAYPFMYVGLRPYLSGLVTMAGSIDFDTVHLGLSQRTIQRLLRFIPALCFLGGIMGVLSAIGLDHGNQVWYMVFCILYGTCYLYPSILVSLCCYEYGVCFAQVVDTELQEARDQPDHPWNTTRFAGSSQGTLDGSGIGGSDDRGAGGPSKTSSPYAVEVAKALNGMRAVHRVALIGAASSGIQFMVISAMTNWAYSLLLFSEITFYTFTVLISIYAFFIIALVLVLDIRKEGLVRSRKLEERALGEDVRYGSRSTQTGLSSRDKVETEGSLETVSFSARDGLVEHGIREARNEYGGGV</sequence>
<feature type="transmembrane region" description="Helical" evidence="2">
    <location>
        <begin position="75"/>
        <end position="97"/>
    </location>
</feature>
<feature type="transmembrane region" description="Helical" evidence="2">
    <location>
        <begin position="315"/>
        <end position="340"/>
    </location>
</feature>
<feature type="transmembrane region" description="Helical" evidence="2">
    <location>
        <begin position="117"/>
        <end position="136"/>
    </location>
</feature>
<accession>A0A4P9Y3V6</accession>
<evidence type="ECO:0000313" key="3">
    <source>
        <dbReference type="EMBL" id="RKP13648.1"/>
    </source>
</evidence>
<keyword evidence="4" id="KW-1185">Reference proteome</keyword>
<keyword evidence="2" id="KW-1133">Transmembrane helix</keyword>
<proteinExistence type="predicted"/>
<evidence type="ECO:0000256" key="1">
    <source>
        <dbReference type="SAM" id="MobiDB-lite"/>
    </source>
</evidence>
<feature type="region of interest" description="Disordered" evidence="1">
    <location>
        <begin position="224"/>
        <end position="246"/>
    </location>
</feature>
<reference evidence="4" key="1">
    <citation type="journal article" date="2018" name="Nat. Microbiol.">
        <title>Leveraging single-cell genomics to expand the fungal tree of life.</title>
        <authorList>
            <person name="Ahrendt S.R."/>
            <person name="Quandt C.A."/>
            <person name="Ciobanu D."/>
            <person name="Clum A."/>
            <person name="Salamov A."/>
            <person name="Andreopoulos B."/>
            <person name="Cheng J.F."/>
            <person name="Woyke T."/>
            <person name="Pelin A."/>
            <person name="Henrissat B."/>
            <person name="Reynolds N.K."/>
            <person name="Benny G.L."/>
            <person name="Smith M.E."/>
            <person name="James T.Y."/>
            <person name="Grigoriev I.V."/>
        </authorList>
    </citation>
    <scope>NUCLEOTIDE SEQUENCE [LARGE SCALE GENOMIC DNA]</scope>
</reference>
<evidence type="ECO:0000313" key="4">
    <source>
        <dbReference type="Proteomes" id="UP000267251"/>
    </source>
</evidence>
<keyword evidence="2" id="KW-0812">Transmembrane</keyword>
<protein>
    <submittedName>
        <fullName evidence="3">Uncharacterized protein</fullName>
    </submittedName>
</protein>
<organism evidence="3 4">
    <name type="scientific">Piptocephalis cylindrospora</name>
    <dbReference type="NCBI Taxonomy" id="1907219"/>
    <lineage>
        <taxon>Eukaryota</taxon>
        <taxon>Fungi</taxon>
        <taxon>Fungi incertae sedis</taxon>
        <taxon>Zoopagomycota</taxon>
        <taxon>Zoopagomycotina</taxon>
        <taxon>Zoopagomycetes</taxon>
        <taxon>Zoopagales</taxon>
        <taxon>Piptocephalidaceae</taxon>
        <taxon>Piptocephalis</taxon>
    </lineage>
</organism>
<name>A0A4P9Y3V6_9FUNG</name>
<evidence type="ECO:0000256" key="2">
    <source>
        <dbReference type="SAM" id="Phobius"/>
    </source>
</evidence>
<dbReference type="AlphaFoldDB" id="A0A4P9Y3V6"/>